<protein>
    <submittedName>
        <fullName evidence="2">Uncharacterized protein</fullName>
    </submittedName>
</protein>
<name>A0A858RR97_9BACT</name>
<keyword evidence="1" id="KW-1133">Transmembrane helix</keyword>
<organism evidence="2 3">
    <name type="scientific">Luteolibacter luteus</name>
    <dbReference type="NCBI Taxonomy" id="2728835"/>
    <lineage>
        <taxon>Bacteria</taxon>
        <taxon>Pseudomonadati</taxon>
        <taxon>Verrucomicrobiota</taxon>
        <taxon>Verrucomicrobiia</taxon>
        <taxon>Verrucomicrobiales</taxon>
        <taxon>Verrucomicrobiaceae</taxon>
        <taxon>Luteolibacter</taxon>
    </lineage>
</organism>
<feature type="transmembrane region" description="Helical" evidence="1">
    <location>
        <begin position="28"/>
        <end position="49"/>
    </location>
</feature>
<keyword evidence="3" id="KW-1185">Reference proteome</keyword>
<dbReference type="AlphaFoldDB" id="A0A858RR97"/>
<dbReference type="Proteomes" id="UP000501812">
    <property type="component" value="Chromosome"/>
</dbReference>
<sequence>MKQTPDDALVLRDLVPAEPLLPDSSLPVWAWFFIASGTLFLGILIWYLIRRQKPVGMVDPRKVRDEAYRRAIAELEGPGTDTMQEAATRVSIALRRYLAVVSGDPALFETHEEFVGRHESLAKYPEELRRDTTEGFSHLARLKYGREANGDPATLFSTARQLLDRLHQYQPA</sequence>
<dbReference type="EMBL" id="CP051774">
    <property type="protein sequence ID" value="QJE99064.1"/>
    <property type="molecule type" value="Genomic_DNA"/>
</dbReference>
<reference evidence="2 3" key="1">
    <citation type="submission" date="2020-04" db="EMBL/GenBank/DDBJ databases">
        <title>Luteolibacter sp. G-1-1-1 isolated from soil.</title>
        <authorList>
            <person name="Dahal R.H."/>
        </authorList>
    </citation>
    <scope>NUCLEOTIDE SEQUENCE [LARGE SCALE GENOMIC DNA]</scope>
    <source>
        <strain evidence="2 3">G-1-1-1</strain>
    </source>
</reference>
<gene>
    <name evidence="2" type="ORF">HHL09_25890</name>
</gene>
<evidence type="ECO:0000313" key="2">
    <source>
        <dbReference type="EMBL" id="QJE99064.1"/>
    </source>
</evidence>
<proteinExistence type="predicted"/>
<dbReference type="RefSeq" id="WP_169457550.1">
    <property type="nucleotide sequence ID" value="NZ_CP051774.1"/>
</dbReference>
<evidence type="ECO:0000313" key="3">
    <source>
        <dbReference type="Proteomes" id="UP000501812"/>
    </source>
</evidence>
<accession>A0A858RR97</accession>
<evidence type="ECO:0000256" key="1">
    <source>
        <dbReference type="SAM" id="Phobius"/>
    </source>
</evidence>
<keyword evidence="1" id="KW-0472">Membrane</keyword>
<keyword evidence="1" id="KW-0812">Transmembrane</keyword>
<dbReference type="KEGG" id="luo:HHL09_25890"/>